<dbReference type="EMBL" id="VCIZ01000002">
    <property type="protein sequence ID" value="TSP14091.1"/>
    <property type="molecule type" value="Genomic_DNA"/>
</dbReference>
<organism evidence="1 2">
    <name type="scientific">Cupriavidus campinensis</name>
    <dbReference type="NCBI Taxonomy" id="151783"/>
    <lineage>
        <taxon>Bacteria</taxon>
        <taxon>Pseudomonadati</taxon>
        <taxon>Pseudomonadota</taxon>
        <taxon>Betaproteobacteria</taxon>
        <taxon>Burkholderiales</taxon>
        <taxon>Burkholderiaceae</taxon>
        <taxon>Cupriavidus</taxon>
    </lineage>
</organism>
<sequence length="99" mass="11096">MKRPCANCPWRKEGAIELRPGRIEEIVADLMKDDTKTFWCHKTLDKRGHESACMGALAYQAAQGRLPVAARFALIVGDLKRSDLEKSQLLVNLEGVTRT</sequence>
<reference evidence="1 2" key="1">
    <citation type="submission" date="2019-05" db="EMBL/GenBank/DDBJ databases">
        <title>Whole genome sequence analysis of Cupriavidus campinensis S14E4C strain.</title>
        <authorList>
            <person name="Abbaszade G."/>
            <person name="Szabo A."/>
            <person name="Toumi M."/>
            <person name="Toth E."/>
        </authorList>
    </citation>
    <scope>NUCLEOTIDE SEQUENCE [LARGE SCALE GENOMIC DNA]</scope>
    <source>
        <strain evidence="1 2">S14E4C</strain>
    </source>
</reference>
<dbReference type="Proteomes" id="UP000318943">
    <property type="component" value="Unassembled WGS sequence"/>
</dbReference>
<protein>
    <submittedName>
        <fullName evidence="1">Uncharacterized protein</fullName>
    </submittedName>
</protein>
<dbReference type="Pfam" id="PF19800">
    <property type="entry name" value="DUF6283"/>
    <property type="match status" value="1"/>
</dbReference>
<keyword evidence="2" id="KW-1185">Reference proteome</keyword>
<dbReference type="InterPro" id="IPR046250">
    <property type="entry name" value="DUF6283"/>
</dbReference>
<comment type="caution">
    <text evidence="1">The sequence shown here is derived from an EMBL/GenBank/DDBJ whole genome shotgun (WGS) entry which is preliminary data.</text>
</comment>
<evidence type="ECO:0000313" key="2">
    <source>
        <dbReference type="Proteomes" id="UP000318943"/>
    </source>
</evidence>
<evidence type="ECO:0000313" key="1">
    <source>
        <dbReference type="EMBL" id="TSP14091.1"/>
    </source>
</evidence>
<proteinExistence type="predicted"/>
<name>A0ABY3ET06_9BURK</name>
<accession>A0ABY3ET06</accession>
<gene>
    <name evidence="1" type="ORF">FGG12_06175</name>
</gene>